<gene>
    <name evidence="1" type="ORF">F8M41_016240</name>
</gene>
<proteinExistence type="predicted"/>
<dbReference type="AlphaFoldDB" id="A0A8H4EMT8"/>
<reference evidence="1 2" key="1">
    <citation type="journal article" date="2019" name="Environ. Microbiol.">
        <title>At the nexus of three kingdoms: the genome of the mycorrhizal fungus Gigaspora margarita provides insights into plant, endobacterial and fungal interactions.</title>
        <authorList>
            <person name="Venice F."/>
            <person name="Ghignone S."/>
            <person name="Salvioli di Fossalunga A."/>
            <person name="Amselem J."/>
            <person name="Novero M."/>
            <person name="Xianan X."/>
            <person name="Sedzielewska Toro K."/>
            <person name="Morin E."/>
            <person name="Lipzen A."/>
            <person name="Grigoriev I.V."/>
            <person name="Henrissat B."/>
            <person name="Martin F.M."/>
            <person name="Bonfante P."/>
        </authorList>
    </citation>
    <scope>NUCLEOTIDE SEQUENCE [LARGE SCALE GENOMIC DNA]</scope>
    <source>
        <strain evidence="1 2">BEG34</strain>
    </source>
</reference>
<keyword evidence="2" id="KW-1185">Reference proteome</keyword>
<sequence>MLFSFFCQRIKSIKTTPFISTFSGHKTNNVGPIQQFTFLKARKYAIAKLEKLGIFDNKKHSLYFNQLRNDHGKLLAMIQDNQFVVIIDEVIFTKSPGILALVFGDSCYDPIVSSALKCNWIVETWFWNMGMSGELKNKTILDYHYKFFSCSFGLYFRKNNLVLEVIGHALQNWGNKEMTDMFAPLNLFC</sequence>
<organism evidence="1 2">
    <name type="scientific">Gigaspora margarita</name>
    <dbReference type="NCBI Taxonomy" id="4874"/>
    <lineage>
        <taxon>Eukaryota</taxon>
        <taxon>Fungi</taxon>
        <taxon>Fungi incertae sedis</taxon>
        <taxon>Mucoromycota</taxon>
        <taxon>Glomeromycotina</taxon>
        <taxon>Glomeromycetes</taxon>
        <taxon>Diversisporales</taxon>
        <taxon>Gigasporaceae</taxon>
        <taxon>Gigaspora</taxon>
    </lineage>
</organism>
<name>A0A8H4EMT8_GIGMA</name>
<dbReference type="Proteomes" id="UP000439903">
    <property type="component" value="Unassembled WGS sequence"/>
</dbReference>
<dbReference type="OrthoDB" id="2311180at2759"/>
<accession>A0A8H4EMT8</accession>
<evidence type="ECO:0000313" key="2">
    <source>
        <dbReference type="Proteomes" id="UP000439903"/>
    </source>
</evidence>
<dbReference type="EMBL" id="WTPW01000350">
    <property type="protein sequence ID" value="KAF0520502.1"/>
    <property type="molecule type" value="Genomic_DNA"/>
</dbReference>
<comment type="caution">
    <text evidence="1">The sequence shown here is derived from an EMBL/GenBank/DDBJ whole genome shotgun (WGS) entry which is preliminary data.</text>
</comment>
<evidence type="ECO:0000313" key="1">
    <source>
        <dbReference type="EMBL" id="KAF0520502.1"/>
    </source>
</evidence>
<protein>
    <submittedName>
        <fullName evidence="1">Nyn domain-containing protein</fullName>
    </submittedName>
</protein>